<dbReference type="EMBL" id="QXFV01007057">
    <property type="protein sequence ID" value="KAE8959726.1"/>
    <property type="molecule type" value="Genomic_DNA"/>
</dbReference>
<proteinExistence type="predicted"/>
<dbReference type="Proteomes" id="UP000429607">
    <property type="component" value="Unassembled WGS sequence"/>
</dbReference>
<name>A0A6A3GRH5_9STRA</name>
<evidence type="ECO:0000256" key="1">
    <source>
        <dbReference type="SAM" id="MobiDB-lite"/>
    </source>
</evidence>
<accession>A0A6A3GRH5</accession>
<organism evidence="2 3">
    <name type="scientific">Phytophthora rubi</name>
    <dbReference type="NCBI Taxonomy" id="129364"/>
    <lineage>
        <taxon>Eukaryota</taxon>
        <taxon>Sar</taxon>
        <taxon>Stramenopiles</taxon>
        <taxon>Oomycota</taxon>
        <taxon>Peronosporomycetes</taxon>
        <taxon>Peronosporales</taxon>
        <taxon>Peronosporaceae</taxon>
        <taxon>Phytophthora</taxon>
    </lineage>
</organism>
<comment type="caution">
    <text evidence="2">The sequence shown here is derived from an EMBL/GenBank/DDBJ whole genome shotgun (WGS) entry which is preliminary data.</text>
</comment>
<gene>
    <name evidence="2" type="ORF">PR001_g30619</name>
</gene>
<protein>
    <submittedName>
        <fullName evidence="2">Uncharacterized protein</fullName>
    </submittedName>
</protein>
<feature type="region of interest" description="Disordered" evidence="1">
    <location>
        <begin position="66"/>
        <end position="86"/>
    </location>
</feature>
<evidence type="ECO:0000313" key="3">
    <source>
        <dbReference type="Proteomes" id="UP000429607"/>
    </source>
</evidence>
<reference evidence="2 3" key="1">
    <citation type="submission" date="2018-09" db="EMBL/GenBank/DDBJ databases">
        <title>Genomic investigation of the strawberry pathogen Phytophthora fragariae indicates pathogenicity is determined by transcriptional variation in three key races.</title>
        <authorList>
            <person name="Adams T.M."/>
            <person name="Armitage A.D."/>
            <person name="Sobczyk M.K."/>
            <person name="Bates H.J."/>
            <person name="Dunwell J.M."/>
            <person name="Nellist C.F."/>
            <person name="Harrison R.J."/>
        </authorList>
    </citation>
    <scope>NUCLEOTIDE SEQUENCE [LARGE SCALE GENOMIC DNA]</scope>
    <source>
        <strain evidence="2 3">SCRP249</strain>
    </source>
</reference>
<dbReference type="AlphaFoldDB" id="A0A6A3GRH5"/>
<feature type="non-terminal residue" evidence="2">
    <location>
        <position position="205"/>
    </location>
</feature>
<evidence type="ECO:0000313" key="2">
    <source>
        <dbReference type="EMBL" id="KAE8959726.1"/>
    </source>
</evidence>
<sequence length="205" mass="22942">MQLNDGRMVRRQRRLLDQRRLLARQQLQRAARSDVSEQWRARQCNGDRVSSWWSFAADDEETRPGIMSWSTSCDQPARESSESNMGQHPIAADGCLSRSMTGCSSPAESWKTLGWKKACNGWAVPTGIRRVGVPDERYEAGGRVRGDGWATLQTTHELLGHARGVDSTARLEVPRRGSLRKQFVGELRAAGSELTFGLDTQREGL</sequence>